<dbReference type="EMBL" id="JAIWYP010000004">
    <property type="protein sequence ID" value="KAH3837549.1"/>
    <property type="molecule type" value="Genomic_DNA"/>
</dbReference>
<name>A0A9D4KDL6_DREPO</name>
<sequence>MEMRRQQLCEEVAYLKSQSMRNNLIFTGIEEDNISGNEPPAVTENKLRAFLQDELKIAKEYGAPKGSKL</sequence>
<gene>
    <name evidence="1" type="ORF">DPMN_110942</name>
</gene>
<evidence type="ECO:0000313" key="2">
    <source>
        <dbReference type="Proteomes" id="UP000828390"/>
    </source>
</evidence>
<dbReference type="Proteomes" id="UP000828390">
    <property type="component" value="Unassembled WGS sequence"/>
</dbReference>
<dbReference type="AlphaFoldDB" id="A0A9D4KDL6"/>
<keyword evidence="2" id="KW-1185">Reference proteome</keyword>
<evidence type="ECO:0000313" key="1">
    <source>
        <dbReference type="EMBL" id="KAH3837549.1"/>
    </source>
</evidence>
<reference evidence="1" key="2">
    <citation type="submission" date="2020-11" db="EMBL/GenBank/DDBJ databases">
        <authorList>
            <person name="McCartney M.A."/>
            <person name="Auch B."/>
            <person name="Kono T."/>
            <person name="Mallez S."/>
            <person name="Becker A."/>
            <person name="Gohl D.M."/>
            <person name="Silverstein K.A.T."/>
            <person name="Koren S."/>
            <person name="Bechman K.B."/>
            <person name="Herman A."/>
            <person name="Abrahante J.E."/>
            <person name="Garbe J."/>
        </authorList>
    </citation>
    <scope>NUCLEOTIDE SEQUENCE</scope>
    <source>
        <strain evidence="1">Duluth1</strain>
        <tissue evidence="1">Whole animal</tissue>
    </source>
</reference>
<accession>A0A9D4KDL6</accession>
<reference evidence="1" key="1">
    <citation type="journal article" date="2019" name="bioRxiv">
        <title>The Genome of the Zebra Mussel, Dreissena polymorpha: A Resource for Invasive Species Research.</title>
        <authorList>
            <person name="McCartney M.A."/>
            <person name="Auch B."/>
            <person name="Kono T."/>
            <person name="Mallez S."/>
            <person name="Zhang Y."/>
            <person name="Obille A."/>
            <person name="Becker A."/>
            <person name="Abrahante J.E."/>
            <person name="Garbe J."/>
            <person name="Badalamenti J.P."/>
            <person name="Herman A."/>
            <person name="Mangelson H."/>
            <person name="Liachko I."/>
            <person name="Sullivan S."/>
            <person name="Sone E.D."/>
            <person name="Koren S."/>
            <person name="Silverstein K.A.T."/>
            <person name="Beckman K.B."/>
            <person name="Gohl D.M."/>
        </authorList>
    </citation>
    <scope>NUCLEOTIDE SEQUENCE</scope>
    <source>
        <strain evidence="1">Duluth1</strain>
        <tissue evidence="1">Whole animal</tissue>
    </source>
</reference>
<proteinExistence type="predicted"/>
<protein>
    <submittedName>
        <fullName evidence="1">Uncharacterized protein</fullName>
    </submittedName>
</protein>
<organism evidence="1 2">
    <name type="scientific">Dreissena polymorpha</name>
    <name type="common">Zebra mussel</name>
    <name type="synonym">Mytilus polymorpha</name>
    <dbReference type="NCBI Taxonomy" id="45954"/>
    <lineage>
        <taxon>Eukaryota</taxon>
        <taxon>Metazoa</taxon>
        <taxon>Spiralia</taxon>
        <taxon>Lophotrochozoa</taxon>
        <taxon>Mollusca</taxon>
        <taxon>Bivalvia</taxon>
        <taxon>Autobranchia</taxon>
        <taxon>Heteroconchia</taxon>
        <taxon>Euheterodonta</taxon>
        <taxon>Imparidentia</taxon>
        <taxon>Neoheterodontei</taxon>
        <taxon>Myida</taxon>
        <taxon>Dreissenoidea</taxon>
        <taxon>Dreissenidae</taxon>
        <taxon>Dreissena</taxon>
    </lineage>
</organism>
<comment type="caution">
    <text evidence="1">The sequence shown here is derived from an EMBL/GenBank/DDBJ whole genome shotgun (WGS) entry which is preliminary data.</text>
</comment>